<evidence type="ECO:0000259" key="7">
    <source>
        <dbReference type="Pfam" id="PF14378"/>
    </source>
</evidence>
<protein>
    <submittedName>
        <fullName evidence="8">PAP2 superfamily protein</fullName>
    </submittedName>
</protein>
<dbReference type="Proteomes" id="UP000199360">
    <property type="component" value="Unassembled WGS sequence"/>
</dbReference>
<keyword evidence="9" id="KW-1185">Reference proteome</keyword>
<dbReference type="STRING" id="745366.GA0070213_102371"/>
<feature type="transmembrane region" description="Helical" evidence="6">
    <location>
        <begin position="194"/>
        <end position="209"/>
    </location>
</feature>
<feature type="transmembrane region" description="Helical" evidence="6">
    <location>
        <begin position="114"/>
        <end position="132"/>
    </location>
</feature>
<organism evidence="8 9">
    <name type="scientific">Micromonospora humi</name>
    <dbReference type="NCBI Taxonomy" id="745366"/>
    <lineage>
        <taxon>Bacteria</taxon>
        <taxon>Bacillati</taxon>
        <taxon>Actinomycetota</taxon>
        <taxon>Actinomycetes</taxon>
        <taxon>Micromonosporales</taxon>
        <taxon>Micromonosporaceae</taxon>
        <taxon>Micromonospora</taxon>
    </lineage>
</organism>
<name>A0A1C5H6Y1_9ACTN</name>
<feature type="region of interest" description="Disordered" evidence="5">
    <location>
        <begin position="241"/>
        <end position="283"/>
    </location>
</feature>
<dbReference type="OrthoDB" id="9810950at2"/>
<sequence>MQLTKTASTRTGALRRAARELALVAVLFLAYKAGRQLIAGRAGTALANGERIWWWERLLHLPDEALLQAPLLAHELPVRLANSYYAYVHFPATVLCLVWLYLRRPEDYLRLRRALAVLTAAALVLHVCVPLAPPRLTALTGMVDTGRRFGPSVYGPPEADQLSNQYAAMPSLHVGWALAVALALVAVTAGRWRWLWLAHPLVTAVVVVATGNHYWLDGVVAAVLLAVILAALPRPVPPVRTPPPPVVCPPRPHVVPPPRRAGRRRTAKVPAAADARLRPPGRG</sequence>
<dbReference type="EMBL" id="FMDM01000002">
    <property type="protein sequence ID" value="SCG41754.1"/>
    <property type="molecule type" value="Genomic_DNA"/>
</dbReference>
<evidence type="ECO:0000256" key="2">
    <source>
        <dbReference type="ARBA" id="ARBA00022692"/>
    </source>
</evidence>
<dbReference type="AlphaFoldDB" id="A0A1C5H6Y1"/>
<evidence type="ECO:0000313" key="8">
    <source>
        <dbReference type="EMBL" id="SCG41754.1"/>
    </source>
</evidence>
<evidence type="ECO:0000256" key="1">
    <source>
        <dbReference type="ARBA" id="ARBA00004141"/>
    </source>
</evidence>
<comment type="subcellular location">
    <subcellularLocation>
        <location evidence="1">Membrane</location>
        <topology evidence="1">Multi-pass membrane protein</topology>
    </subcellularLocation>
</comment>
<dbReference type="Pfam" id="PF14378">
    <property type="entry name" value="PAP2_3"/>
    <property type="match status" value="1"/>
</dbReference>
<dbReference type="InterPro" id="IPR052185">
    <property type="entry name" value="IPC_Synthase-Related"/>
</dbReference>
<feature type="transmembrane region" description="Helical" evidence="6">
    <location>
        <begin position="84"/>
        <end position="102"/>
    </location>
</feature>
<dbReference type="GO" id="GO:0016020">
    <property type="term" value="C:membrane"/>
    <property type="evidence" value="ECO:0007669"/>
    <property type="project" value="UniProtKB-SubCell"/>
</dbReference>
<dbReference type="InterPro" id="IPR026841">
    <property type="entry name" value="Aur1/Ipt1"/>
</dbReference>
<dbReference type="PANTHER" id="PTHR31310:SF7">
    <property type="entry name" value="PA-PHOSPHATASE RELATED-FAMILY PROTEIN DDB_G0268928"/>
    <property type="match status" value="1"/>
</dbReference>
<keyword evidence="4 6" id="KW-0472">Membrane</keyword>
<dbReference type="Gene3D" id="1.20.144.10">
    <property type="entry name" value="Phosphatidic acid phosphatase type 2/haloperoxidase"/>
    <property type="match status" value="1"/>
</dbReference>
<evidence type="ECO:0000256" key="3">
    <source>
        <dbReference type="ARBA" id="ARBA00022989"/>
    </source>
</evidence>
<gene>
    <name evidence="8" type="ORF">GA0070213_102371</name>
</gene>
<reference evidence="9" key="1">
    <citation type="submission" date="2016-06" db="EMBL/GenBank/DDBJ databases">
        <authorList>
            <person name="Varghese N."/>
            <person name="Submissions Spin"/>
        </authorList>
    </citation>
    <scope>NUCLEOTIDE SEQUENCE [LARGE SCALE GENOMIC DNA]</scope>
    <source>
        <strain evidence="9">DSM 45647</strain>
    </source>
</reference>
<feature type="domain" description="Inositolphosphotransferase Aur1/Ipt1" evidence="7">
    <location>
        <begin position="51"/>
        <end position="230"/>
    </location>
</feature>
<dbReference type="CDD" id="cd03386">
    <property type="entry name" value="PAP2_Aur1_like"/>
    <property type="match status" value="1"/>
</dbReference>
<evidence type="ECO:0000256" key="6">
    <source>
        <dbReference type="SAM" id="Phobius"/>
    </source>
</evidence>
<proteinExistence type="predicted"/>
<evidence type="ECO:0000313" key="9">
    <source>
        <dbReference type="Proteomes" id="UP000199360"/>
    </source>
</evidence>
<keyword evidence="3 6" id="KW-1133">Transmembrane helix</keyword>
<keyword evidence="2 6" id="KW-0812">Transmembrane</keyword>
<dbReference type="PANTHER" id="PTHR31310">
    <property type="match status" value="1"/>
</dbReference>
<dbReference type="RefSeq" id="WP_091057882.1">
    <property type="nucleotide sequence ID" value="NZ_FMDM01000002.1"/>
</dbReference>
<feature type="transmembrane region" description="Helical" evidence="6">
    <location>
        <begin position="166"/>
        <end position="187"/>
    </location>
</feature>
<evidence type="ECO:0000256" key="5">
    <source>
        <dbReference type="SAM" id="MobiDB-lite"/>
    </source>
</evidence>
<feature type="compositionally biased region" description="Pro residues" evidence="5">
    <location>
        <begin position="241"/>
        <end position="259"/>
    </location>
</feature>
<accession>A0A1C5H6Y1</accession>
<evidence type="ECO:0000256" key="4">
    <source>
        <dbReference type="ARBA" id="ARBA00023136"/>
    </source>
</evidence>